<sequence length="53" mass="5974">NLSASLYRRYKRTGLINNLNKAIQALRQALAITLLSCNNQVGLLNNLSVLLYR</sequence>
<dbReference type="EMBL" id="ML977682">
    <property type="protein sequence ID" value="KAF1993861.1"/>
    <property type="molecule type" value="Genomic_DNA"/>
</dbReference>
<gene>
    <name evidence="1" type="ORF">P154DRAFT_449059</name>
</gene>
<keyword evidence="2" id="KW-1185">Reference proteome</keyword>
<reference evidence="1" key="1">
    <citation type="journal article" date="2020" name="Stud. Mycol.">
        <title>101 Dothideomycetes genomes: a test case for predicting lifestyles and emergence of pathogens.</title>
        <authorList>
            <person name="Haridas S."/>
            <person name="Albert R."/>
            <person name="Binder M."/>
            <person name="Bloem J."/>
            <person name="Labutti K."/>
            <person name="Salamov A."/>
            <person name="Andreopoulos B."/>
            <person name="Baker S."/>
            <person name="Barry K."/>
            <person name="Bills G."/>
            <person name="Bluhm B."/>
            <person name="Cannon C."/>
            <person name="Castanera R."/>
            <person name="Culley D."/>
            <person name="Daum C."/>
            <person name="Ezra D."/>
            <person name="Gonzalez J."/>
            <person name="Henrissat B."/>
            <person name="Kuo A."/>
            <person name="Liang C."/>
            <person name="Lipzen A."/>
            <person name="Lutzoni F."/>
            <person name="Magnuson J."/>
            <person name="Mondo S."/>
            <person name="Nolan M."/>
            <person name="Ohm R."/>
            <person name="Pangilinan J."/>
            <person name="Park H.-J."/>
            <person name="Ramirez L."/>
            <person name="Alfaro M."/>
            <person name="Sun H."/>
            <person name="Tritt A."/>
            <person name="Yoshinaga Y."/>
            <person name="Zwiers L.-H."/>
            <person name="Turgeon B."/>
            <person name="Goodwin S."/>
            <person name="Spatafora J."/>
            <person name="Crous P."/>
            <person name="Grigoriev I."/>
        </authorList>
    </citation>
    <scope>NUCLEOTIDE SEQUENCE</scope>
    <source>
        <strain evidence="1">CBS 123094</strain>
    </source>
</reference>
<name>A0A6A5W146_9PLEO</name>
<protein>
    <submittedName>
        <fullName evidence="1">Uncharacterized protein</fullName>
    </submittedName>
</protein>
<evidence type="ECO:0000313" key="1">
    <source>
        <dbReference type="EMBL" id="KAF1993861.1"/>
    </source>
</evidence>
<proteinExistence type="predicted"/>
<feature type="non-terminal residue" evidence="1">
    <location>
        <position position="1"/>
    </location>
</feature>
<accession>A0A6A5W146</accession>
<evidence type="ECO:0000313" key="2">
    <source>
        <dbReference type="Proteomes" id="UP000799779"/>
    </source>
</evidence>
<organism evidence="1 2">
    <name type="scientific">Amniculicola lignicola CBS 123094</name>
    <dbReference type="NCBI Taxonomy" id="1392246"/>
    <lineage>
        <taxon>Eukaryota</taxon>
        <taxon>Fungi</taxon>
        <taxon>Dikarya</taxon>
        <taxon>Ascomycota</taxon>
        <taxon>Pezizomycotina</taxon>
        <taxon>Dothideomycetes</taxon>
        <taxon>Pleosporomycetidae</taxon>
        <taxon>Pleosporales</taxon>
        <taxon>Amniculicolaceae</taxon>
        <taxon>Amniculicola</taxon>
    </lineage>
</organism>
<dbReference type="AlphaFoldDB" id="A0A6A5W146"/>
<dbReference type="OrthoDB" id="2972126at2759"/>
<dbReference type="Proteomes" id="UP000799779">
    <property type="component" value="Unassembled WGS sequence"/>
</dbReference>